<gene>
    <name evidence="2" type="ORF">MKZ38_008867</name>
</gene>
<organism evidence="2 3">
    <name type="scientific">Zalerion maritima</name>
    <dbReference type="NCBI Taxonomy" id="339359"/>
    <lineage>
        <taxon>Eukaryota</taxon>
        <taxon>Fungi</taxon>
        <taxon>Dikarya</taxon>
        <taxon>Ascomycota</taxon>
        <taxon>Pezizomycotina</taxon>
        <taxon>Sordariomycetes</taxon>
        <taxon>Lulworthiomycetidae</taxon>
        <taxon>Lulworthiales</taxon>
        <taxon>Lulworthiaceae</taxon>
        <taxon>Zalerion</taxon>
    </lineage>
</organism>
<protein>
    <submittedName>
        <fullName evidence="2">Protein kinase-like protein</fullName>
    </submittedName>
</protein>
<accession>A0AAD5WNE9</accession>
<evidence type="ECO:0000259" key="1">
    <source>
        <dbReference type="Pfam" id="PF01636"/>
    </source>
</evidence>
<dbReference type="CDD" id="cd05120">
    <property type="entry name" value="APH_ChoK_like"/>
    <property type="match status" value="1"/>
</dbReference>
<comment type="caution">
    <text evidence="2">The sequence shown here is derived from an EMBL/GenBank/DDBJ whole genome shotgun (WGS) entry which is preliminary data.</text>
</comment>
<proteinExistence type="predicted"/>
<dbReference type="Pfam" id="PF01636">
    <property type="entry name" value="APH"/>
    <property type="match status" value="1"/>
</dbReference>
<dbReference type="PANTHER" id="PTHR21310">
    <property type="entry name" value="AMINOGLYCOSIDE PHOSPHOTRANSFERASE-RELATED-RELATED"/>
    <property type="match status" value="1"/>
</dbReference>
<sequence length="246" mass="28840">MVTNKELNDHREDGCWAVLYDKKYYHVGNSCIKRTLRRHEWQTNLRGDVVIPPRSYPQRWKTDAAVLQYLSIRTDIPLPRFQCAFQDDGAFYHLTEYVPGVAMNELNESQKRVVEKEVLRHIRTLKTLRSNVPGVPGDALMCPPLRVTSGKWKADSCWKVRADVAKGDYIFCHNDLGQHNIIVDPNTLKINAIIDWEFGGFWPEWFERAFWERHGPSHAMEGEDDDTDRCRKWLLEYCDEVVMPFL</sequence>
<dbReference type="InterPro" id="IPR002575">
    <property type="entry name" value="Aminoglycoside_PTrfase"/>
</dbReference>
<dbReference type="InterPro" id="IPR011009">
    <property type="entry name" value="Kinase-like_dom_sf"/>
</dbReference>
<name>A0AAD5WNE9_9PEZI</name>
<dbReference type="GO" id="GO:0016301">
    <property type="term" value="F:kinase activity"/>
    <property type="evidence" value="ECO:0007669"/>
    <property type="project" value="UniProtKB-KW"/>
</dbReference>
<dbReference type="Gene3D" id="3.90.1200.10">
    <property type="match status" value="1"/>
</dbReference>
<dbReference type="EMBL" id="JAKWBI020000637">
    <property type="protein sequence ID" value="KAJ2893239.1"/>
    <property type="molecule type" value="Genomic_DNA"/>
</dbReference>
<dbReference type="InterPro" id="IPR051678">
    <property type="entry name" value="AGP_Transferase"/>
</dbReference>
<reference evidence="2" key="1">
    <citation type="submission" date="2022-07" db="EMBL/GenBank/DDBJ databases">
        <title>Draft genome sequence of Zalerion maritima ATCC 34329, a (micro)plastics degrading marine fungus.</title>
        <authorList>
            <person name="Paco A."/>
            <person name="Goncalves M.F.M."/>
            <person name="Rocha-Santos T.A.P."/>
            <person name="Alves A."/>
        </authorList>
    </citation>
    <scope>NUCLEOTIDE SEQUENCE</scope>
    <source>
        <strain evidence="2">ATCC 34329</strain>
    </source>
</reference>
<dbReference type="Proteomes" id="UP001201980">
    <property type="component" value="Unassembled WGS sequence"/>
</dbReference>
<feature type="domain" description="Aminoglycoside phosphotransferase" evidence="1">
    <location>
        <begin position="52"/>
        <end position="200"/>
    </location>
</feature>
<dbReference type="PANTHER" id="PTHR21310:SF15">
    <property type="entry name" value="AMINOGLYCOSIDE PHOSPHOTRANSFERASE DOMAIN-CONTAINING PROTEIN"/>
    <property type="match status" value="1"/>
</dbReference>
<keyword evidence="2" id="KW-0808">Transferase</keyword>
<keyword evidence="2" id="KW-0418">Kinase</keyword>
<keyword evidence="3" id="KW-1185">Reference proteome</keyword>
<evidence type="ECO:0000313" key="2">
    <source>
        <dbReference type="EMBL" id="KAJ2893239.1"/>
    </source>
</evidence>
<dbReference type="AlphaFoldDB" id="A0AAD5WNE9"/>
<evidence type="ECO:0000313" key="3">
    <source>
        <dbReference type="Proteomes" id="UP001201980"/>
    </source>
</evidence>
<dbReference type="SUPFAM" id="SSF56112">
    <property type="entry name" value="Protein kinase-like (PK-like)"/>
    <property type="match status" value="1"/>
</dbReference>